<gene>
    <name evidence="1" type="ORF">AMON00008_LOCUS8909</name>
</gene>
<proteinExistence type="predicted"/>
<dbReference type="InterPro" id="IPR008479">
    <property type="entry name" value="DUF760"/>
</dbReference>
<dbReference type="Pfam" id="PF05542">
    <property type="entry name" value="DUF760"/>
    <property type="match status" value="1"/>
</dbReference>
<protein>
    <submittedName>
        <fullName evidence="1">Uncharacterized protein</fullName>
    </submittedName>
</protein>
<sequence>MAPMPRGRGRRSVPGGGARAGAAGLAAAAALAVAAWGTCWVAGEGRRRLRSAAVARAAAERSARPWVGAPDDVEGEAAVWPWQPPQRLLHASFEPGQLGMDVVWCTGEVAEVHAGGQAEHAGVQAGWYFETVDGQVYAEELLDDCVAGRRPYAVTFKEGWRAGPAELLTMPGKRAHHLLWQRPADFAVGLEEEFTQLRQQAEADKAGIAAPAPLAALEGAAVMQERVREVRRRDLRRAAAELLYLSACAGLWRVGAAPAAPLEAGSFARLGMTLSETSLTSAVHSPLALAAVEEHLVRSLASTPVRPGSVLQVLLFNIGQAYAMSLLFGHVLRRAEERWSLERQMDGECGAMGTEGAGRALQRYITEKIGPGTFQDMMTSREAHLAADMQVRALFGDLRSLRLELVQHLGIESQRHVGQHERRRVSEKLEEAVERGEVAVLRLDSRELRRLLLEAVAFGSLLRAAEVQAVTTYDLTPTETPELDRFGIDTDENGCPVLPKE</sequence>
<dbReference type="PANTHER" id="PTHR31808">
    <property type="entry name" value="EXPRESSED PROTEIN"/>
    <property type="match status" value="1"/>
</dbReference>
<name>A0A7S4Q1B8_9DINO</name>
<dbReference type="AlphaFoldDB" id="A0A7S4Q1B8"/>
<evidence type="ECO:0000313" key="1">
    <source>
        <dbReference type="EMBL" id="CAE4569290.1"/>
    </source>
</evidence>
<dbReference type="InterPro" id="IPR038925">
    <property type="entry name" value="At3g17800-like"/>
</dbReference>
<dbReference type="EMBL" id="HBNR01013797">
    <property type="protein sequence ID" value="CAE4569290.1"/>
    <property type="molecule type" value="Transcribed_RNA"/>
</dbReference>
<organism evidence="1">
    <name type="scientific">Alexandrium monilatum</name>
    <dbReference type="NCBI Taxonomy" id="311494"/>
    <lineage>
        <taxon>Eukaryota</taxon>
        <taxon>Sar</taxon>
        <taxon>Alveolata</taxon>
        <taxon>Dinophyceae</taxon>
        <taxon>Gonyaulacales</taxon>
        <taxon>Pyrocystaceae</taxon>
        <taxon>Alexandrium</taxon>
    </lineage>
</organism>
<reference evidence="1" key="1">
    <citation type="submission" date="2021-01" db="EMBL/GenBank/DDBJ databases">
        <authorList>
            <person name="Corre E."/>
            <person name="Pelletier E."/>
            <person name="Niang G."/>
            <person name="Scheremetjew M."/>
            <person name="Finn R."/>
            <person name="Kale V."/>
            <person name="Holt S."/>
            <person name="Cochrane G."/>
            <person name="Meng A."/>
            <person name="Brown T."/>
            <person name="Cohen L."/>
        </authorList>
    </citation>
    <scope>NUCLEOTIDE SEQUENCE</scope>
    <source>
        <strain evidence="1">CCMP3105</strain>
    </source>
</reference>
<dbReference type="PANTHER" id="PTHR31808:SF4">
    <property type="entry name" value="LIGASE, PUTATIVE (DUF760)-RELATED"/>
    <property type="match status" value="1"/>
</dbReference>
<accession>A0A7S4Q1B8</accession>